<proteinExistence type="inferred from homology"/>
<name>A0A1V9Z4X2_ACHHY</name>
<dbReference type="GO" id="GO:0016020">
    <property type="term" value="C:membrane"/>
    <property type="evidence" value="ECO:0007669"/>
    <property type="project" value="UniProtKB-SubCell"/>
</dbReference>
<dbReference type="InterPro" id="IPR000222">
    <property type="entry name" value="PP2C_BS"/>
</dbReference>
<organism evidence="7 8">
    <name type="scientific">Achlya hypogyna</name>
    <name type="common">Oomycete</name>
    <name type="synonym">Protoachlya hypogyna</name>
    <dbReference type="NCBI Taxonomy" id="1202772"/>
    <lineage>
        <taxon>Eukaryota</taxon>
        <taxon>Sar</taxon>
        <taxon>Stramenopiles</taxon>
        <taxon>Oomycota</taxon>
        <taxon>Saprolegniomycetes</taxon>
        <taxon>Saprolegniales</taxon>
        <taxon>Achlyaceae</taxon>
        <taxon>Achlya</taxon>
    </lineage>
</organism>
<comment type="similarity">
    <text evidence="5">Belongs to the PP2C family.</text>
</comment>
<dbReference type="Gene3D" id="3.60.40.10">
    <property type="entry name" value="PPM-type phosphatase domain"/>
    <property type="match status" value="1"/>
</dbReference>
<dbReference type="AlphaFoldDB" id="A0A1V9Z4X2"/>
<dbReference type="SUPFAM" id="SSF81606">
    <property type="entry name" value="PP2C-like"/>
    <property type="match status" value="1"/>
</dbReference>
<dbReference type="InterPro" id="IPR036457">
    <property type="entry name" value="PPM-type-like_dom_sf"/>
</dbReference>
<evidence type="ECO:0000313" key="8">
    <source>
        <dbReference type="Proteomes" id="UP000243579"/>
    </source>
</evidence>
<evidence type="ECO:0000259" key="6">
    <source>
        <dbReference type="PROSITE" id="PS51746"/>
    </source>
</evidence>
<dbReference type="EMBL" id="JNBR01000432">
    <property type="protein sequence ID" value="OQR93044.1"/>
    <property type="molecule type" value="Genomic_DNA"/>
</dbReference>
<protein>
    <submittedName>
        <fullName evidence="7">Protein phosphatase 2C</fullName>
    </submittedName>
</protein>
<comment type="subcellular location">
    <subcellularLocation>
        <location evidence="1">Membrane</location>
        <topology evidence="1">Peripheral membrane protein</topology>
    </subcellularLocation>
</comment>
<dbReference type="PROSITE" id="PS51746">
    <property type="entry name" value="PPM_2"/>
    <property type="match status" value="1"/>
</dbReference>
<evidence type="ECO:0000256" key="1">
    <source>
        <dbReference type="ARBA" id="ARBA00004170"/>
    </source>
</evidence>
<accession>A0A1V9Z4X2</accession>
<dbReference type="OrthoDB" id="416093at2759"/>
<dbReference type="STRING" id="1202772.A0A1V9Z4X2"/>
<dbReference type="SMART" id="SM00332">
    <property type="entry name" value="PP2Cc"/>
    <property type="match status" value="1"/>
</dbReference>
<dbReference type="PANTHER" id="PTHR47992">
    <property type="entry name" value="PROTEIN PHOSPHATASE"/>
    <property type="match status" value="1"/>
</dbReference>
<dbReference type="Pfam" id="PF00481">
    <property type="entry name" value="PP2C"/>
    <property type="match status" value="1"/>
</dbReference>
<dbReference type="InterPro" id="IPR001932">
    <property type="entry name" value="PPM-type_phosphatase-like_dom"/>
</dbReference>
<evidence type="ECO:0000256" key="2">
    <source>
        <dbReference type="ARBA" id="ARBA00022723"/>
    </source>
</evidence>
<feature type="domain" description="PPM-type phosphatase" evidence="6">
    <location>
        <begin position="102"/>
        <end position="408"/>
    </location>
</feature>
<evidence type="ECO:0000256" key="3">
    <source>
        <dbReference type="ARBA" id="ARBA00022801"/>
    </source>
</evidence>
<dbReference type="PROSITE" id="PS01032">
    <property type="entry name" value="PPM_1"/>
    <property type="match status" value="1"/>
</dbReference>
<keyword evidence="3 5" id="KW-0378">Hydrolase</keyword>
<dbReference type="InterPro" id="IPR015655">
    <property type="entry name" value="PP2C"/>
</dbReference>
<comment type="caution">
    <text evidence="7">The sequence shown here is derived from an EMBL/GenBank/DDBJ whole genome shotgun (WGS) entry which is preliminary data.</text>
</comment>
<gene>
    <name evidence="7" type="ORF">ACHHYP_02986</name>
</gene>
<dbReference type="Proteomes" id="UP000243579">
    <property type="component" value="Unassembled WGS sequence"/>
</dbReference>
<evidence type="ECO:0000256" key="4">
    <source>
        <dbReference type="ARBA" id="ARBA00022912"/>
    </source>
</evidence>
<sequence length="409" mass="44703">MMQVAVDGDPVPKRAGRRRYNSTMIVEDAAPVSVLESVWDAFPFFARCRLRWKKLVSTSVRHHAAPAQLPSSFLSPLHLHPHVANTKFSDTVVTFDASEASLCGAVSIRGIRNANEDTYRVITDLEKYKTSLFVAESTKAPTEVLAAHIQSSIFDSEEVLKAKEASWFLPSEISHVPSSSTQFYGVYDGHAGRRCSAIVARALPLCILATGDTFHTNLTECLKTSCLDMDKKFLDLAATRGYKDGSTAITVLKRNDEIYVANIGDCRAILVSFDPASTVPKVKALSTDQKPHSPGEKARIEEAGGIVLNIRGINRVNGLLAVARAFGDIALKRYIVAEPEVTVHQLQEHDAFIVIATDGLWDVFSNEAVASFVKTYLNMPLDSLALKLANMAIELGSTDNITALIVDVR</sequence>
<dbReference type="GO" id="GO:0046872">
    <property type="term" value="F:metal ion binding"/>
    <property type="evidence" value="ECO:0007669"/>
    <property type="project" value="UniProtKB-KW"/>
</dbReference>
<keyword evidence="2" id="KW-0479">Metal-binding</keyword>
<reference evidence="7 8" key="1">
    <citation type="journal article" date="2014" name="Genome Biol. Evol.">
        <title>The secreted proteins of Achlya hypogyna and Thraustotheca clavata identify the ancestral oomycete secretome and reveal gene acquisitions by horizontal gene transfer.</title>
        <authorList>
            <person name="Misner I."/>
            <person name="Blouin N."/>
            <person name="Leonard G."/>
            <person name="Richards T.A."/>
            <person name="Lane C.E."/>
        </authorList>
    </citation>
    <scope>NUCLEOTIDE SEQUENCE [LARGE SCALE GENOMIC DNA]</scope>
    <source>
        <strain evidence="7 8">ATCC 48635</strain>
    </source>
</reference>
<evidence type="ECO:0000256" key="5">
    <source>
        <dbReference type="RuleBase" id="RU003465"/>
    </source>
</evidence>
<dbReference type="SMART" id="SM00331">
    <property type="entry name" value="PP2C_SIG"/>
    <property type="match status" value="1"/>
</dbReference>
<keyword evidence="8" id="KW-1185">Reference proteome</keyword>
<dbReference type="CDD" id="cd00143">
    <property type="entry name" value="PP2Cc"/>
    <property type="match status" value="1"/>
</dbReference>
<dbReference type="GO" id="GO:0004722">
    <property type="term" value="F:protein serine/threonine phosphatase activity"/>
    <property type="evidence" value="ECO:0007669"/>
    <property type="project" value="InterPro"/>
</dbReference>
<evidence type="ECO:0000313" key="7">
    <source>
        <dbReference type="EMBL" id="OQR93044.1"/>
    </source>
</evidence>
<keyword evidence="4 5" id="KW-0904">Protein phosphatase</keyword>